<dbReference type="Gene3D" id="2.40.50.180">
    <property type="entry name" value="CheA-289, Domain 4"/>
    <property type="match status" value="1"/>
</dbReference>
<dbReference type="InterPro" id="IPR039315">
    <property type="entry name" value="CheW"/>
</dbReference>
<dbReference type="GO" id="GO:0006935">
    <property type="term" value="P:chemotaxis"/>
    <property type="evidence" value="ECO:0007669"/>
    <property type="project" value="InterPro"/>
</dbReference>
<dbReference type="GO" id="GO:0005829">
    <property type="term" value="C:cytosol"/>
    <property type="evidence" value="ECO:0007669"/>
    <property type="project" value="TreeGrafter"/>
</dbReference>
<dbReference type="AlphaFoldDB" id="A0A0C1N950"/>
<dbReference type="GO" id="GO:0007165">
    <property type="term" value="P:signal transduction"/>
    <property type="evidence" value="ECO:0007669"/>
    <property type="project" value="InterPro"/>
</dbReference>
<dbReference type="EMBL" id="JHEG02000048">
    <property type="protein sequence ID" value="KIE11162.1"/>
    <property type="molecule type" value="Genomic_DNA"/>
</dbReference>
<dbReference type="Pfam" id="PF01584">
    <property type="entry name" value="CheW"/>
    <property type="match status" value="1"/>
</dbReference>
<dbReference type="SUPFAM" id="SSF50341">
    <property type="entry name" value="CheW-like"/>
    <property type="match status" value="1"/>
</dbReference>
<name>A0A0C1N950_9CYAN</name>
<comment type="caution">
    <text evidence="3">The sequence shown here is derived from an EMBL/GenBank/DDBJ whole genome shotgun (WGS) entry which is preliminary data.</text>
</comment>
<dbReference type="InterPro" id="IPR002545">
    <property type="entry name" value="CheW-lke_dom"/>
</dbReference>
<dbReference type="RefSeq" id="WP_038087637.1">
    <property type="nucleotide sequence ID" value="NZ_JHEG04000001.1"/>
</dbReference>
<dbReference type="Proteomes" id="UP000029738">
    <property type="component" value="Unassembled WGS sequence"/>
</dbReference>
<dbReference type="PROSITE" id="PS50851">
    <property type="entry name" value="CHEW"/>
    <property type="match status" value="1"/>
</dbReference>
<reference evidence="3" key="1">
    <citation type="journal article" date="2015" name="Genome Announc.">
        <title>Draft Genome Sequence of Tolypothrix boutellei Strain VB521301.</title>
        <authorList>
            <person name="Chandrababunaidu M.M."/>
            <person name="Singh D."/>
            <person name="Sen D."/>
            <person name="Bhan S."/>
            <person name="Das S."/>
            <person name="Gupta A."/>
            <person name="Adhikary S.P."/>
            <person name="Tripathy S."/>
        </authorList>
    </citation>
    <scope>NUCLEOTIDE SEQUENCE</scope>
    <source>
        <strain evidence="3">VB521301</strain>
    </source>
</reference>
<dbReference type="OrthoDB" id="9794382at2"/>
<proteinExistence type="predicted"/>
<feature type="domain" description="CheW-like" evidence="1">
    <location>
        <begin position="1"/>
        <end position="150"/>
    </location>
</feature>
<organism evidence="3">
    <name type="scientific">Tolypothrix bouteillei VB521301</name>
    <dbReference type="NCBI Taxonomy" id="1479485"/>
    <lineage>
        <taxon>Bacteria</taxon>
        <taxon>Bacillati</taxon>
        <taxon>Cyanobacteriota</taxon>
        <taxon>Cyanophyceae</taxon>
        <taxon>Nostocales</taxon>
        <taxon>Tolypothrichaceae</taxon>
        <taxon>Tolypothrix</taxon>
    </lineage>
</organism>
<reference evidence="2" key="2">
    <citation type="submission" date="2019-11" db="EMBL/GenBank/DDBJ databases">
        <title>Improved Assembly of Tolypothrix boutellei genome.</title>
        <authorList>
            <person name="Sarangi A.N."/>
            <person name="Mukherjee M."/>
            <person name="Ghosh S."/>
            <person name="Singh D."/>
            <person name="Das A."/>
            <person name="Kant S."/>
            <person name="Prusty A."/>
            <person name="Tripathy S."/>
        </authorList>
    </citation>
    <scope>NUCLEOTIDE SEQUENCE</scope>
    <source>
        <strain evidence="2">VB521301</strain>
    </source>
</reference>
<evidence type="ECO:0000313" key="2">
    <source>
        <dbReference type="EMBL" id="KAF3887215.1"/>
    </source>
</evidence>
<dbReference type="Gene3D" id="2.30.30.40">
    <property type="entry name" value="SH3 Domains"/>
    <property type="match status" value="1"/>
</dbReference>
<evidence type="ECO:0000259" key="1">
    <source>
        <dbReference type="PROSITE" id="PS50851"/>
    </source>
</evidence>
<accession>A0A0C1N950</accession>
<dbReference type="SMART" id="SM00260">
    <property type="entry name" value="CheW"/>
    <property type="match status" value="1"/>
</dbReference>
<dbReference type="PANTHER" id="PTHR22617">
    <property type="entry name" value="CHEMOTAXIS SENSOR HISTIDINE KINASE-RELATED"/>
    <property type="match status" value="1"/>
</dbReference>
<gene>
    <name evidence="3" type="ORF">DA73_0222475</name>
    <name evidence="2" type="ORF">DA73_0400018265</name>
</gene>
<keyword evidence="4" id="KW-1185">Reference proteome</keyword>
<dbReference type="STRING" id="1479485.DA73_0222475"/>
<evidence type="ECO:0000313" key="4">
    <source>
        <dbReference type="Proteomes" id="UP000029738"/>
    </source>
</evidence>
<dbReference type="PANTHER" id="PTHR22617:SF43">
    <property type="entry name" value="PROTEIN PILI"/>
    <property type="match status" value="1"/>
</dbReference>
<dbReference type="EMBL" id="JHEG04000001">
    <property type="protein sequence ID" value="KAF3887215.1"/>
    <property type="molecule type" value="Genomic_DNA"/>
</dbReference>
<dbReference type="InterPro" id="IPR036061">
    <property type="entry name" value="CheW-like_dom_sf"/>
</dbReference>
<evidence type="ECO:0000313" key="3">
    <source>
        <dbReference type="EMBL" id="KIE11162.1"/>
    </source>
</evidence>
<protein>
    <submittedName>
        <fullName evidence="3">Chemotaxis protein CheW</fullName>
    </submittedName>
</protein>
<sequence>MLFLLLNIDNQLYAIASQQVVEVLPLVILKTLPHTPKYVAGVFNYRGCIVPVLDLRQLMHDKPCCEHLSTRIVLINYCLSDRNAISKSQTPHLVGLMAEGVVETLQTSDVEMVDANIEVDAAPYLGKIILDAQGMIQCIRTEHLLSEANLLSVTAKLTPNPQPLTTNH</sequence>